<proteinExistence type="predicted"/>
<organism evidence="7 8">
    <name type="scientific">Nocardioides taihuensis</name>
    <dbReference type="NCBI Taxonomy" id="1835606"/>
    <lineage>
        <taxon>Bacteria</taxon>
        <taxon>Bacillati</taxon>
        <taxon>Actinomycetota</taxon>
        <taxon>Actinomycetes</taxon>
        <taxon>Propionibacteriales</taxon>
        <taxon>Nocardioidaceae</taxon>
        <taxon>Nocardioides</taxon>
    </lineage>
</organism>
<evidence type="ECO:0000256" key="4">
    <source>
        <dbReference type="ARBA" id="ARBA00023163"/>
    </source>
</evidence>
<dbReference type="PANTHER" id="PTHR30055">
    <property type="entry name" value="HTH-TYPE TRANSCRIPTIONAL REGULATOR RUTR"/>
    <property type="match status" value="1"/>
</dbReference>
<accession>A0ABW0BKR1</accession>
<dbReference type="EMBL" id="JBHSKD010000014">
    <property type="protein sequence ID" value="MFC5177623.1"/>
    <property type="molecule type" value="Genomic_DNA"/>
</dbReference>
<dbReference type="InterPro" id="IPR003012">
    <property type="entry name" value="Tet_transcr_reg_TetR"/>
</dbReference>
<name>A0ABW0BKR1_9ACTN</name>
<dbReference type="Gene3D" id="1.10.357.10">
    <property type="entry name" value="Tetracycline Repressor, domain 2"/>
    <property type="match status" value="1"/>
</dbReference>
<keyword evidence="8" id="KW-1185">Reference proteome</keyword>
<dbReference type="PROSITE" id="PS50977">
    <property type="entry name" value="HTH_TETR_2"/>
    <property type="match status" value="1"/>
</dbReference>
<evidence type="ECO:0000313" key="8">
    <source>
        <dbReference type="Proteomes" id="UP001596087"/>
    </source>
</evidence>
<reference evidence="8" key="1">
    <citation type="journal article" date="2019" name="Int. J. Syst. Evol. Microbiol.">
        <title>The Global Catalogue of Microorganisms (GCM) 10K type strain sequencing project: providing services to taxonomists for standard genome sequencing and annotation.</title>
        <authorList>
            <consortium name="The Broad Institute Genomics Platform"/>
            <consortium name="The Broad Institute Genome Sequencing Center for Infectious Disease"/>
            <person name="Wu L."/>
            <person name="Ma J."/>
        </authorList>
    </citation>
    <scope>NUCLEOTIDE SEQUENCE [LARGE SCALE GENOMIC DNA]</scope>
    <source>
        <strain evidence="8">DFY41</strain>
    </source>
</reference>
<dbReference type="InterPro" id="IPR001647">
    <property type="entry name" value="HTH_TetR"/>
</dbReference>
<dbReference type="InterPro" id="IPR004111">
    <property type="entry name" value="Repressor_TetR_C"/>
</dbReference>
<dbReference type="Pfam" id="PF02909">
    <property type="entry name" value="TetR_C_1"/>
    <property type="match status" value="1"/>
</dbReference>
<evidence type="ECO:0000256" key="2">
    <source>
        <dbReference type="ARBA" id="ARBA00023015"/>
    </source>
</evidence>
<dbReference type="InterPro" id="IPR050109">
    <property type="entry name" value="HTH-type_TetR-like_transc_reg"/>
</dbReference>
<keyword evidence="1" id="KW-0678">Repressor</keyword>
<dbReference type="SUPFAM" id="SSF48498">
    <property type="entry name" value="Tetracyclin repressor-like, C-terminal domain"/>
    <property type="match status" value="1"/>
</dbReference>
<evidence type="ECO:0000256" key="1">
    <source>
        <dbReference type="ARBA" id="ARBA00022491"/>
    </source>
</evidence>
<keyword evidence="2" id="KW-0805">Transcription regulation</keyword>
<dbReference type="RefSeq" id="WP_378590794.1">
    <property type="nucleotide sequence ID" value="NZ_JBHSKD010000014.1"/>
</dbReference>
<evidence type="ECO:0000256" key="5">
    <source>
        <dbReference type="PROSITE-ProRule" id="PRU00335"/>
    </source>
</evidence>
<dbReference type="Proteomes" id="UP001596087">
    <property type="component" value="Unassembled WGS sequence"/>
</dbReference>
<gene>
    <name evidence="7" type="ORF">ACFPGP_13145</name>
</gene>
<feature type="DNA-binding region" description="H-T-H motif" evidence="5">
    <location>
        <begin position="38"/>
        <end position="57"/>
    </location>
</feature>
<dbReference type="SUPFAM" id="SSF46689">
    <property type="entry name" value="Homeodomain-like"/>
    <property type="match status" value="1"/>
</dbReference>
<protein>
    <submittedName>
        <fullName evidence="7">TetR/AcrR family transcriptional regulator</fullName>
    </submittedName>
</protein>
<dbReference type="Pfam" id="PF00440">
    <property type="entry name" value="TetR_N"/>
    <property type="match status" value="1"/>
</dbReference>
<dbReference type="PANTHER" id="PTHR30055:SF151">
    <property type="entry name" value="TRANSCRIPTIONAL REGULATORY PROTEIN"/>
    <property type="match status" value="1"/>
</dbReference>
<dbReference type="PRINTS" id="PR00455">
    <property type="entry name" value="HTHTETR"/>
</dbReference>
<dbReference type="Gene3D" id="1.10.10.60">
    <property type="entry name" value="Homeodomain-like"/>
    <property type="match status" value="1"/>
</dbReference>
<sequence>MSAPAPTDPAPERQPLTRDRVLRAAVDVADADGVAGLTIRSLATRLGVKPMSVYYHVANKEEILDGIVDLVFAEIDLPDPDGDWRTQVRRRATSARAALVRHPWAVALLESRTTPGPENLRQHDAMLGTLRAGGFSVRMAGHAYAVLDAYVYGVAVTETSLPFQEAEGAGEVAEAMMADLASGQYPHLVELATGVVMQPGYDFRDEFEFGLDLLLNALDDLRSE</sequence>
<feature type="domain" description="HTH tetR-type" evidence="6">
    <location>
        <begin position="15"/>
        <end position="75"/>
    </location>
</feature>
<evidence type="ECO:0000259" key="6">
    <source>
        <dbReference type="PROSITE" id="PS50977"/>
    </source>
</evidence>
<evidence type="ECO:0000256" key="3">
    <source>
        <dbReference type="ARBA" id="ARBA00023125"/>
    </source>
</evidence>
<dbReference type="PRINTS" id="PR00400">
    <property type="entry name" value="TETREPRESSOR"/>
</dbReference>
<dbReference type="InterPro" id="IPR009057">
    <property type="entry name" value="Homeodomain-like_sf"/>
</dbReference>
<comment type="caution">
    <text evidence="7">The sequence shown here is derived from an EMBL/GenBank/DDBJ whole genome shotgun (WGS) entry which is preliminary data.</text>
</comment>
<keyword evidence="3 5" id="KW-0238">DNA-binding</keyword>
<keyword evidence="4" id="KW-0804">Transcription</keyword>
<evidence type="ECO:0000313" key="7">
    <source>
        <dbReference type="EMBL" id="MFC5177623.1"/>
    </source>
</evidence>
<dbReference type="InterPro" id="IPR036271">
    <property type="entry name" value="Tet_transcr_reg_TetR-rel_C_sf"/>
</dbReference>